<dbReference type="PANTHER" id="PTHR22774">
    <property type="entry name" value="CHOREIN N-TERMINAL DOMAIN-CONTAINING PROTEIN"/>
    <property type="match status" value="1"/>
</dbReference>
<dbReference type="AlphaFoldDB" id="A0AAN7EPU5"/>
<dbReference type="Pfam" id="PF24917">
    <property type="entry name" value="BLTP3A_B"/>
    <property type="match status" value="1"/>
</dbReference>
<accession>A0AAN7EPU5</accession>
<sequence length="1208" mass="132270">MESILARALEYTLKYWLKSFSRDQFKLQGRTAQLSNLDINGDALHSSVGLPPALNVTTAKVGKLEIILPSSLGNVQVEPIVVQIDKLDLVLEENSNLDESTNQASTPTSAGPAKGSGYGYGFADKIADGMTVEIHTVNLLLETRGGAQGQGGATWASPLASITIRNLLLYTTNENWQVVNLKEARDFSNNAKYIYVFKKLEWESLSIDLLPHPDMFMDANFSQERGSQRDDDGAKRVFFGGERFLEGISGQAYITVQRTELNCPLGLEVQLHITEAVCPALSEPGLRALLRFLTGLYVCLNRGDVDSKAQQRSTEAAGRSLVSIVVDHIFLCIKDAEFQLELLMQSLLFSRASVSDGENDNNLSRVMVGGLFLRDTFSRPPCTLVQPSMQSVTKDLLHIPEFAKSFCPPIYPLGEQQWQLIDGVPLVCLHSLQIKPCPVPPSFASQTVVDCQPLMIYLQEESCLRIFSFLTDGVVVNRGAVLPDFSVNSLVFTLKELVFTIPLDVGKLNNGASDKDSNIHSSFSGARLHIKNLLFSESPSLKLRMLNLEKDPACFCLWEGQTIDASQKKWTTKASQLSLSLETSSDLSRLQNSLDWGSGLWRSVELEDVCIEVAMATADGSPLTDVPPPGGIVRVGVACQQYLSNASVEQLFFILDLYAYFGRVSEKIAIVGKNNKLKRSNNDSLGGRLIDKVPGDTAVSLAVKDLQLKFLESSEMNVHEMPLVQFLGDNLFVRVTHRTLGGAVAVSSTLRWESVQVDCVDTEGKLAHQNGTVSSIIEDGPLICGNGYPQLRAVFWVQKKNCSSGNAFAVPFLDISIVHVIPLDEQDIECHSLNASACISGVRLGGGMNYTEALLHRFGILGPDGGPGKELSKGLDNLRAGPLSKLFKTTPLIADNLEEDGNSEDGQESSFLQLRKSDNIDVSIELKDWLFALEGEQEMAERWWFHNHEDVGREERCWHTTFQSLQVKAKSSPKHELNGKGKSQEMQKYPVELVTVGVEGLQTLKPQAHKSIHASILPANGIKENAETSGGINLELRMVIAEDPIYDEPAKWVVENLKFSVEQPIEAIVTKDELQHFAFLCKSEVDSMGRITAGILRVLKLEGSIGQAAIDQLSNLGSDGIDKMFSPKHSRGSSAGSIGLSPLSLPSSLEGTVASLEDAVTDSRAKCAALITDAGSSESSIQHLETIKQLSQKLESMQSLMTRLRSQI</sequence>
<comment type="caution">
    <text evidence="1">The sequence shown here is derived from an EMBL/GenBank/DDBJ whole genome shotgun (WGS) entry which is preliminary data.</text>
</comment>
<evidence type="ECO:0000313" key="2">
    <source>
        <dbReference type="Proteomes" id="UP001324115"/>
    </source>
</evidence>
<organism evidence="1 2">
    <name type="scientific">Quercus rubra</name>
    <name type="common">Northern red oak</name>
    <name type="synonym">Quercus borealis</name>
    <dbReference type="NCBI Taxonomy" id="3512"/>
    <lineage>
        <taxon>Eukaryota</taxon>
        <taxon>Viridiplantae</taxon>
        <taxon>Streptophyta</taxon>
        <taxon>Embryophyta</taxon>
        <taxon>Tracheophyta</taxon>
        <taxon>Spermatophyta</taxon>
        <taxon>Magnoliopsida</taxon>
        <taxon>eudicotyledons</taxon>
        <taxon>Gunneridae</taxon>
        <taxon>Pentapetalae</taxon>
        <taxon>rosids</taxon>
        <taxon>fabids</taxon>
        <taxon>Fagales</taxon>
        <taxon>Fagaceae</taxon>
        <taxon>Quercus</taxon>
    </lineage>
</organism>
<dbReference type="PANTHER" id="PTHR22774:SF11">
    <property type="entry name" value="CHOREIN N-TERMINAL DOMAIN-CONTAINING PROTEIN"/>
    <property type="match status" value="1"/>
</dbReference>
<proteinExistence type="predicted"/>
<dbReference type="EMBL" id="JAXUIC010000008">
    <property type="protein sequence ID" value="KAK4576315.1"/>
    <property type="molecule type" value="Genomic_DNA"/>
</dbReference>
<gene>
    <name evidence="1" type="ORF">RGQ29_027039</name>
</gene>
<keyword evidence="2" id="KW-1185">Reference proteome</keyword>
<reference evidence="1 2" key="1">
    <citation type="journal article" date="2023" name="G3 (Bethesda)">
        <title>A haplotype-resolved chromosome-scale genome for Quercus rubra L. provides insights into the genetics of adaptive traits for red oak species.</title>
        <authorList>
            <person name="Kapoor B."/>
            <person name="Jenkins J."/>
            <person name="Schmutz J."/>
            <person name="Zhebentyayeva T."/>
            <person name="Kuelheim C."/>
            <person name="Coggeshall M."/>
            <person name="Heim C."/>
            <person name="Lasky J.R."/>
            <person name="Leites L."/>
            <person name="Islam-Faridi N."/>
            <person name="Romero-Severson J."/>
            <person name="DeLeo V.L."/>
            <person name="Lucas S.M."/>
            <person name="Lazic D."/>
            <person name="Gailing O."/>
            <person name="Carlson J."/>
            <person name="Staton M."/>
        </authorList>
    </citation>
    <scope>NUCLEOTIDE SEQUENCE [LARGE SCALE GENOMIC DNA]</scope>
    <source>
        <strain evidence="1">Pseudo-F2</strain>
    </source>
</reference>
<protein>
    <recommendedName>
        <fullName evidence="3">Chorein N-terminal domain-containing protein</fullName>
    </recommendedName>
</protein>
<name>A0AAN7EPU5_QUERU</name>
<dbReference type="Proteomes" id="UP001324115">
    <property type="component" value="Unassembled WGS sequence"/>
</dbReference>
<dbReference type="InterPro" id="IPR026728">
    <property type="entry name" value="BLTP3A/B"/>
</dbReference>
<evidence type="ECO:0000313" key="1">
    <source>
        <dbReference type="EMBL" id="KAK4576315.1"/>
    </source>
</evidence>
<evidence type="ECO:0008006" key="3">
    <source>
        <dbReference type="Google" id="ProtNLM"/>
    </source>
</evidence>